<dbReference type="EMBL" id="BMQC01000010">
    <property type="protein sequence ID" value="GGK35491.1"/>
    <property type="molecule type" value="Genomic_DNA"/>
</dbReference>
<evidence type="ECO:0000256" key="3">
    <source>
        <dbReference type="ARBA" id="ARBA00022729"/>
    </source>
</evidence>
<keyword evidence="4" id="KW-0572">Peptidoglycan-anchor</keyword>
<proteinExistence type="predicted"/>
<keyword evidence="2" id="KW-0964">Secreted</keyword>
<dbReference type="RefSeq" id="WP_189114967.1">
    <property type="nucleotide sequence ID" value="NZ_BMQC01000010.1"/>
</dbReference>
<organism evidence="8 9">
    <name type="scientific">Pilimelia terevasa</name>
    <dbReference type="NCBI Taxonomy" id="53372"/>
    <lineage>
        <taxon>Bacteria</taxon>
        <taxon>Bacillati</taxon>
        <taxon>Actinomycetota</taxon>
        <taxon>Actinomycetes</taxon>
        <taxon>Micromonosporales</taxon>
        <taxon>Micromonosporaceae</taxon>
        <taxon>Pilimelia</taxon>
    </lineage>
</organism>
<name>A0A8J3FKX4_9ACTN</name>
<evidence type="ECO:0000313" key="9">
    <source>
        <dbReference type="Proteomes" id="UP000662200"/>
    </source>
</evidence>
<evidence type="ECO:0000256" key="2">
    <source>
        <dbReference type="ARBA" id="ARBA00022525"/>
    </source>
</evidence>
<evidence type="ECO:0000256" key="4">
    <source>
        <dbReference type="ARBA" id="ARBA00023088"/>
    </source>
</evidence>
<dbReference type="PROSITE" id="PS50847">
    <property type="entry name" value="GRAM_POS_ANCHORING"/>
    <property type="match status" value="1"/>
</dbReference>
<keyword evidence="3 6" id="KW-0732">Signal</keyword>
<evidence type="ECO:0000259" key="7">
    <source>
        <dbReference type="PROSITE" id="PS50847"/>
    </source>
</evidence>
<accession>A0A8J3FKX4</accession>
<dbReference type="AlphaFoldDB" id="A0A8J3FKX4"/>
<keyword evidence="9" id="KW-1185">Reference proteome</keyword>
<evidence type="ECO:0000256" key="5">
    <source>
        <dbReference type="SAM" id="Phobius"/>
    </source>
</evidence>
<evidence type="ECO:0000313" key="8">
    <source>
        <dbReference type="EMBL" id="GGK35491.1"/>
    </source>
</evidence>
<evidence type="ECO:0000256" key="6">
    <source>
        <dbReference type="SAM" id="SignalP"/>
    </source>
</evidence>
<comment type="caution">
    <text evidence="8">The sequence shown here is derived from an EMBL/GenBank/DDBJ whole genome shotgun (WGS) entry which is preliminary data.</text>
</comment>
<reference evidence="8" key="1">
    <citation type="journal article" date="2014" name="Int. J. Syst. Evol. Microbiol.">
        <title>Complete genome sequence of Corynebacterium casei LMG S-19264T (=DSM 44701T), isolated from a smear-ripened cheese.</title>
        <authorList>
            <consortium name="US DOE Joint Genome Institute (JGI-PGF)"/>
            <person name="Walter F."/>
            <person name="Albersmeier A."/>
            <person name="Kalinowski J."/>
            <person name="Ruckert C."/>
        </authorList>
    </citation>
    <scope>NUCLEOTIDE SEQUENCE</scope>
    <source>
        <strain evidence="8">JCM 3091</strain>
    </source>
</reference>
<dbReference type="InterPro" id="IPR013783">
    <property type="entry name" value="Ig-like_fold"/>
</dbReference>
<keyword evidence="5" id="KW-0812">Transmembrane</keyword>
<feature type="transmembrane region" description="Helical" evidence="5">
    <location>
        <begin position="220"/>
        <end position="240"/>
    </location>
</feature>
<protein>
    <recommendedName>
        <fullName evidence="7">Gram-positive cocci surface proteins LPxTG domain-containing protein</fullName>
    </recommendedName>
</protein>
<feature type="chain" id="PRO_5035169645" description="Gram-positive cocci surface proteins LPxTG domain-containing protein" evidence="6">
    <location>
        <begin position="44"/>
        <end position="246"/>
    </location>
</feature>
<keyword evidence="5" id="KW-0472">Membrane</keyword>
<dbReference type="Gene3D" id="2.60.40.10">
    <property type="entry name" value="Immunoglobulins"/>
    <property type="match status" value="1"/>
</dbReference>
<keyword evidence="1" id="KW-0134">Cell wall</keyword>
<dbReference type="Proteomes" id="UP000662200">
    <property type="component" value="Unassembled WGS sequence"/>
</dbReference>
<evidence type="ECO:0000256" key="1">
    <source>
        <dbReference type="ARBA" id="ARBA00022512"/>
    </source>
</evidence>
<dbReference type="GO" id="GO:0005975">
    <property type="term" value="P:carbohydrate metabolic process"/>
    <property type="evidence" value="ECO:0007669"/>
    <property type="project" value="UniProtKB-ARBA"/>
</dbReference>
<reference evidence="8" key="2">
    <citation type="submission" date="2020-09" db="EMBL/GenBank/DDBJ databases">
        <authorList>
            <person name="Sun Q."/>
            <person name="Ohkuma M."/>
        </authorList>
    </citation>
    <scope>NUCLEOTIDE SEQUENCE</scope>
    <source>
        <strain evidence="8">JCM 3091</strain>
    </source>
</reference>
<dbReference type="PROSITE" id="PS51318">
    <property type="entry name" value="TAT"/>
    <property type="match status" value="1"/>
</dbReference>
<dbReference type="InterPro" id="IPR019931">
    <property type="entry name" value="LPXTG_anchor"/>
</dbReference>
<feature type="signal peptide" evidence="6">
    <location>
        <begin position="1"/>
        <end position="43"/>
    </location>
</feature>
<sequence>MRRTTLRRTTAVRRAILHRTALRRAAALGGVATLLLTAAPAAAARRGPTVTVSGHIWLDRDRDGHRDAREPGVAGIPVGVVSFADVSAGGLVDLPQRAASTFVMRQYAAMDPGEAELRVYLTRTDATGAYQFDGVAAGPLFVEVFTGQPADGHFAPKWRLTRPDRGGEDGDSDFVRYGQDGLVGQVYHDAADGAVIRADGGFLPSPLPATGSLPVTGASLGAVLAAGTGAVLAGLAVLLVGRRRRA</sequence>
<dbReference type="InterPro" id="IPR006311">
    <property type="entry name" value="TAT_signal"/>
</dbReference>
<feature type="domain" description="Gram-positive cocci surface proteins LPxTG" evidence="7">
    <location>
        <begin position="207"/>
        <end position="246"/>
    </location>
</feature>
<keyword evidence="5" id="KW-1133">Transmembrane helix</keyword>
<dbReference type="SUPFAM" id="SSF117074">
    <property type="entry name" value="Hypothetical protein PA1324"/>
    <property type="match status" value="1"/>
</dbReference>
<gene>
    <name evidence="8" type="ORF">GCM10010124_30210</name>
</gene>